<name>A0A6C0E312_9ZZZZ</name>
<accession>A0A6C0E312</accession>
<organism evidence="1">
    <name type="scientific">viral metagenome</name>
    <dbReference type="NCBI Taxonomy" id="1070528"/>
    <lineage>
        <taxon>unclassified sequences</taxon>
        <taxon>metagenomes</taxon>
        <taxon>organismal metagenomes</taxon>
    </lineage>
</organism>
<sequence>MDLSDHFTKTFDTNAWGSKESISGPGSEKESSLVKDCIFFVVKFINEFLQDKETIIISDIPCGDLNWINMLFIEILSKTKCKKIEYYAYDIVDKIEDIFNNMNKIDNVNYHFKVFNAVTDVSVKADFILCKEMFIHLSYLHINNCLTNFKNSGSTYLFCTDSSDIENEDIEYSCLGECRAVSLMLSPFNLPEPLFQFSCYKAWDLNNM</sequence>
<dbReference type="EMBL" id="MN739732">
    <property type="protein sequence ID" value="QHT23506.1"/>
    <property type="molecule type" value="Genomic_DNA"/>
</dbReference>
<dbReference type="AlphaFoldDB" id="A0A6C0E312"/>
<reference evidence="1" key="1">
    <citation type="journal article" date="2020" name="Nature">
        <title>Giant virus diversity and host interactions through global metagenomics.</title>
        <authorList>
            <person name="Schulz F."/>
            <person name="Roux S."/>
            <person name="Paez-Espino D."/>
            <person name="Jungbluth S."/>
            <person name="Walsh D.A."/>
            <person name="Denef V.J."/>
            <person name="McMahon K.D."/>
            <person name="Konstantinidis K.T."/>
            <person name="Eloe-Fadrosh E.A."/>
            <person name="Kyrpides N.C."/>
            <person name="Woyke T."/>
        </authorList>
    </citation>
    <scope>NUCLEOTIDE SEQUENCE</scope>
    <source>
        <strain evidence="1">GVMAG-M-3300023179-116</strain>
    </source>
</reference>
<dbReference type="Gene3D" id="3.40.50.150">
    <property type="entry name" value="Vaccinia Virus protein VP39"/>
    <property type="match status" value="1"/>
</dbReference>
<evidence type="ECO:0008006" key="2">
    <source>
        <dbReference type="Google" id="ProtNLM"/>
    </source>
</evidence>
<proteinExistence type="predicted"/>
<protein>
    <recommendedName>
        <fullName evidence="2">Methyltransferase domain-containing protein</fullName>
    </recommendedName>
</protein>
<evidence type="ECO:0000313" key="1">
    <source>
        <dbReference type="EMBL" id="QHT23506.1"/>
    </source>
</evidence>
<dbReference type="InterPro" id="IPR029063">
    <property type="entry name" value="SAM-dependent_MTases_sf"/>
</dbReference>